<dbReference type="Gene3D" id="3.40.33.10">
    <property type="entry name" value="CAP"/>
    <property type="match status" value="1"/>
</dbReference>
<dbReference type="EMBL" id="CP093344">
    <property type="protein sequence ID" value="WOG86225.1"/>
    <property type="molecule type" value="Genomic_DNA"/>
</dbReference>
<evidence type="ECO:0000313" key="2">
    <source>
        <dbReference type="Proteomes" id="UP000077755"/>
    </source>
</evidence>
<dbReference type="InterPro" id="IPR001283">
    <property type="entry name" value="CRISP-related"/>
</dbReference>
<reference evidence="1" key="2">
    <citation type="submission" date="2022-03" db="EMBL/GenBank/DDBJ databases">
        <title>Draft title - Genomic analysis of global carrot germplasm unveils the trajectory of domestication and the origin of high carotenoid orange carrot.</title>
        <authorList>
            <person name="Iorizzo M."/>
            <person name="Ellison S."/>
            <person name="Senalik D."/>
            <person name="Macko-Podgorni A."/>
            <person name="Grzebelus D."/>
            <person name="Bostan H."/>
            <person name="Rolling W."/>
            <person name="Curaba J."/>
            <person name="Simon P."/>
        </authorList>
    </citation>
    <scope>NUCLEOTIDE SEQUENCE</scope>
    <source>
        <tissue evidence="1">Leaf</tissue>
    </source>
</reference>
<dbReference type="OMA" id="NDEWYWI"/>
<keyword evidence="2" id="KW-1185">Reference proteome</keyword>
<dbReference type="Proteomes" id="UP000077755">
    <property type="component" value="Chromosome 2"/>
</dbReference>
<gene>
    <name evidence="1" type="ORF">DCAR_0205426</name>
</gene>
<dbReference type="PANTHER" id="PTHR10334">
    <property type="entry name" value="CYSTEINE-RICH SECRETORY PROTEIN-RELATED"/>
    <property type="match status" value="1"/>
</dbReference>
<name>A0A161WZB1_DAUCS</name>
<protein>
    <submittedName>
        <fullName evidence="1">Uncharacterized protein</fullName>
    </submittedName>
</protein>
<dbReference type="SUPFAM" id="SSF55797">
    <property type="entry name" value="PR-1-like"/>
    <property type="match status" value="1"/>
</dbReference>
<accession>A0A161WZB1</accession>
<dbReference type="InterPro" id="IPR035940">
    <property type="entry name" value="CAP_sf"/>
</dbReference>
<sequence length="154" mass="17138">MSPPVISATLVSAFCFLWIPSSLAQTSPQDFVDAHNAARAADGVGPIVWDETVAKYARNYARKIGPKCLMQHSGGPYGETLFRGGGEATAKEIVDYHASEKQYWDNRTRTCAPGQECGHYLQVVDPNSVQLGCARIKCRNDEWYWIVTCNYNPY</sequence>
<dbReference type="AlphaFoldDB" id="A0A161WZB1"/>
<proteinExistence type="predicted"/>
<evidence type="ECO:0000313" key="1">
    <source>
        <dbReference type="EMBL" id="WOG86225.1"/>
    </source>
</evidence>
<dbReference type="SMART" id="SM00198">
    <property type="entry name" value="SCP"/>
    <property type="match status" value="1"/>
</dbReference>
<organism evidence="1 2">
    <name type="scientific">Daucus carota subsp. sativus</name>
    <name type="common">Carrot</name>
    <dbReference type="NCBI Taxonomy" id="79200"/>
    <lineage>
        <taxon>Eukaryota</taxon>
        <taxon>Viridiplantae</taxon>
        <taxon>Streptophyta</taxon>
        <taxon>Embryophyta</taxon>
        <taxon>Tracheophyta</taxon>
        <taxon>Spermatophyta</taxon>
        <taxon>Magnoliopsida</taxon>
        <taxon>eudicotyledons</taxon>
        <taxon>Gunneridae</taxon>
        <taxon>Pentapetalae</taxon>
        <taxon>asterids</taxon>
        <taxon>campanulids</taxon>
        <taxon>Apiales</taxon>
        <taxon>Apiaceae</taxon>
        <taxon>Apioideae</taxon>
        <taxon>Scandiceae</taxon>
        <taxon>Daucinae</taxon>
        <taxon>Daucus</taxon>
        <taxon>Daucus sect. Daucus</taxon>
    </lineage>
</organism>
<dbReference type="Pfam" id="PF00188">
    <property type="entry name" value="CAP"/>
    <property type="match status" value="1"/>
</dbReference>
<dbReference type="OrthoDB" id="337038at2759"/>
<dbReference type="PRINTS" id="PR00837">
    <property type="entry name" value="V5TPXLIKE"/>
</dbReference>
<dbReference type="InterPro" id="IPR014044">
    <property type="entry name" value="CAP_dom"/>
</dbReference>
<dbReference type="KEGG" id="dcr:108207067"/>
<dbReference type="Gramene" id="KZN04065">
    <property type="protein sequence ID" value="KZN04065"/>
    <property type="gene ID" value="DCAR_004902"/>
</dbReference>
<dbReference type="FunFam" id="3.40.33.10:FF:000004">
    <property type="entry name" value="CAP, cysteine-rich secretory protein, antigen 5"/>
    <property type="match status" value="1"/>
</dbReference>
<reference evidence="1" key="1">
    <citation type="journal article" date="2016" name="Nat. Genet.">
        <title>A high-quality carrot genome assembly provides new insights into carotenoid accumulation and asterid genome evolution.</title>
        <authorList>
            <person name="Iorizzo M."/>
            <person name="Ellison S."/>
            <person name="Senalik D."/>
            <person name="Zeng P."/>
            <person name="Satapoomin P."/>
            <person name="Huang J."/>
            <person name="Bowman M."/>
            <person name="Iovene M."/>
            <person name="Sanseverino W."/>
            <person name="Cavagnaro P."/>
            <person name="Yildiz M."/>
            <person name="Macko-Podgorni A."/>
            <person name="Moranska E."/>
            <person name="Grzebelus E."/>
            <person name="Grzebelus D."/>
            <person name="Ashrafi H."/>
            <person name="Zheng Z."/>
            <person name="Cheng S."/>
            <person name="Spooner D."/>
            <person name="Van Deynze A."/>
            <person name="Simon P."/>
        </authorList>
    </citation>
    <scope>NUCLEOTIDE SEQUENCE</scope>
    <source>
        <tissue evidence="1">Leaf</tissue>
    </source>
</reference>